<name>A0ACC2Q004_9HYME</name>
<feature type="non-terminal residue" evidence="1">
    <location>
        <position position="107"/>
    </location>
</feature>
<accession>A0ACC2Q004</accession>
<protein>
    <submittedName>
        <fullName evidence="1">Uncharacterized protein</fullName>
    </submittedName>
</protein>
<sequence>MVLWWLFLGIFVGFVTSPSSAQGFQDNVSDLMDAALYKLIMEYRKIYGKMSLPDIMGASKGSIRGLSQLQRHPYVWGEAEPMNFNPRRIDYRFKLVLAHAKYLEYTP</sequence>
<evidence type="ECO:0000313" key="2">
    <source>
        <dbReference type="Proteomes" id="UP001239111"/>
    </source>
</evidence>
<comment type="caution">
    <text evidence="1">The sequence shown here is derived from an EMBL/GenBank/DDBJ whole genome shotgun (WGS) entry which is preliminary data.</text>
</comment>
<keyword evidence="2" id="KW-1185">Reference proteome</keyword>
<reference evidence="1" key="1">
    <citation type="submission" date="2023-04" db="EMBL/GenBank/DDBJ databases">
        <title>A chromosome-level genome assembly of the parasitoid wasp Eretmocerus hayati.</title>
        <authorList>
            <person name="Zhong Y."/>
            <person name="Liu S."/>
            <person name="Liu Y."/>
        </authorList>
    </citation>
    <scope>NUCLEOTIDE SEQUENCE</scope>
    <source>
        <strain evidence="1">ZJU_SS_LIU_2023</strain>
    </source>
</reference>
<organism evidence="1 2">
    <name type="scientific">Eretmocerus hayati</name>
    <dbReference type="NCBI Taxonomy" id="131215"/>
    <lineage>
        <taxon>Eukaryota</taxon>
        <taxon>Metazoa</taxon>
        <taxon>Ecdysozoa</taxon>
        <taxon>Arthropoda</taxon>
        <taxon>Hexapoda</taxon>
        <taxon>Insecta</taxon>
        <taxon>Pterygota</taxon>
        <taxon>Neoptera</taxon>
        <taxon>Endopterygota</taxon>
        <taxon>Hymenoptera</taxon>
        <taxon>Apocrita</taxon>
        <taxon>Proctotrupomorpha</taxon>
        <taxon>Chalcidoidea</taxon>
        <taxon>Aphelinidae</taxon>
        <taxon>Aphelininae</taxon>
        <taxon>Eretmocerus</taxon>
    </lineage>
</organism>
<dbReference type="EMBL" id="CM056741">
    <property type="protein sequence ID" value="KAJ8688331.1"/>
    <property type="molecule type" value="Genomic_DNA"/>
</dbReference>
<gene>
    <name evidence="1" type="ORF">QAD02_024126</name>
</gene>
<dbReference type="Proteomes" id="UP001239111">
    <property type="component" value="Chromosome 1"/>
</dbReference>
<proteinExistence type="predicted"/>
<evidence type="ECO:0000313" key="1">
    <source>
        <dbReference type="EMBL" id="KAJ8688331.1"/>
    </source>
</evidence>